<evidence type="ECO:0000313" key="7">
    <source>
        <dbReference type="Proteomes" id="UP001369082"/>
    </source>
</evidence>
<comment type="caution">
    <text evidence="5">Lacks conserved residue(s) required for the propagation of feature annotation.</text>
</comment>
<feature type="binding site" evidence="5">
    <location>
        <position position="163"/>
    </location>
    <ligand>
        <name>substrate</name>
    </ligand>
</feature>
<comment type="subcellular location">
    <subcellularLocation>
        <location evidence="5">Cytoplasm</location>
    </subcellularLocation>
</comment>
<organism evidence="6 7">
    <name type="scientific">Psychromonas aquatilis</name>
    <dbReference type="NCBI Taxonomy" id="2005072"/>
    <lineage>
        <taxon>Bacteria</taxon>
        <taxon>Pseudomonadati</taxon>
        <taxon>Pseudomonadota</taxon>
        <taxon>Gammaproteobacteria</taxon>
        <taxon>Alteromonadales</taxon>
        <taxon>Psychromonadaceae</taxon>
        <taxon>Psychromonas</taxon>
    </lineage>
</organism>
<dbReference type="SUPFAM" id="SSF52317">
    <property type="entry name" value="Class I glutamine amidotransferase-like"/>
    <property type="match status" value="1"/>
</dbReference>
<dbReference type="EC" id="2.3.1.46" evidence="5"/>
<dbReference type="InterPro" id="IPR033752">
    <property type="entry name" value="MetA_family"/>
</dbReference>
<dbReference type="PIRSF" id="PIRSF000450">
    <property type="entry name" value="H_ser_succinyltr"/>
    <property type="match status" value="1"/>
</dbReference>
<dbReference type="Proteomes" id="UP001369082">
    <property type="component" value="Unassembled WGS sequence"/>
</dbReference>
<keyword evidence="7" id="KW-1185">Reference proteome</keyword>
<sequence length="303" mass="35278">MPIRIPDDLPASSILKSENIFTMSESRASHQNIRPLRVLILNLMPKKIETETQLMRLLSNTPLQVDIELLRVDARASRNTPQKHLDKFYGDFERIKEKKWDGFIITGAPLGTIPFEDVYYWEKFTEIVEWSKHNVTSTLFLCWSAQAALKIFYDLEKVTRDDKLSGIFAHQTHHHQHPLVRGFDDEFWAPLSRYAEFNSDEIKKHTDLAVFADAPEAGVYLAASPDCKQVYITGHPEYDAHTLNSEYIRDLEEDLEPILPVNYYPNDDKNEKPRATWRSHGNLLYSNWLNYCVYQVTPYDLSV</sequence>
<comment type="pathway">
    <text evidence="5">Amino-acid biosynthesis; L-methionine biosynthesis via de novo pathway; O-succinyl-L-homoserine from L-homoserine: step 1/1.</text>
</comment>
<gene>
    <name evidence="6" type="primary">metA</name>
    <name evidence="5" type="synonym">metAS</name>
    <name evidence="6" type="ORF">V6256_05845</name>
</gene>
<comment type="catalytic activity">
    <reaction evidence="5">
        <text>L-homoserine + succinyl-CoA = O-succinyl-L-homoserine + CoA</text>
        <dbReference type="Rhea" id="RHEA:22008"/>
        <dbReference type="ChEBI" id="CHEBI:57287"/>
        <dbReference type="ChEBI" id="CHEBI:57292"/>
        <dbReference type="ChEBI" id="CHEBI:57476"/>
        <dbReference type="ChEBI" id="CHEBI:57661"/>
        <dbReference type="EC" id="2.3.1.46"/>
    </reaction>
</comment>
<evidence type="ECO:0000256" key="5">
    <source>
        <dbReference type="HAMAP-Rule" id="MF_00295"/>
    </source>
</evidence>
<dbReference type="RefSeq" id="WP_341597136.1">
    <property type="nucleotide sequence ID" value="NZ_JBAKAZ010000015.1"/>
</dbReference>
<keyword evidence="3 5" id="KW-0808">Transferase</keyword>
<evidence type="ECO:0000313" key="6">
    <source>
        <dbReference type="EMBL" id="MEL0629124.1"/>
    </source>
</evidence>
<feature type="active site" description="Proton acceptor" evidence="5">
    <location>
        <position position="235"/>
    </location>
</feature>
<dbReference type="Gene3D" id="3.40.50.880">
    <property type="match status" value="1"/>
</dbReference>
<comment type="caution">
    <text evidence="6">The sequence shown here is derived from an EMBL/GenBank/DDBJ whole genome shotgun (WGS) entry which is preliminary data.</text>
</comment>
<evidence type="ECO:0000256" key="2">
    <source>
        <dbReference type="ARBA" id="ARBA00022605"/>
    </source>
</evidence>
<dbReference type="PANTHER" id="PTHR20919:SF0">
    <property type="entry name" value="HOMOSERINE O-SUCCINYLTRANSFERASE"/>
    <property type="match status" value="1"/>
</dbReference>
<keyword evidence="4 5" id="KW-0012">Acyltransferase</keyword>
<evidence type="ECO:0000256" key="3">
    <source>
        <dbReference type="ARBA" id="ARBA00022679"/>
    </source>
</evidence>
<dbReference type="PANTHER" id="PTHR20919">
    <property type="entry name" value="HOMOSERINE O-SUCCINYLTRANSFERASE"/>
    <property type="match status" value="1"/>
</dbReference>
<feature type="binding site" evidence="5">
    <location>
        <position position="249"/>
    </location>
    <ligand>
        <name>substrate</name>
    </ligand>
</feature>
<keyword evidence="1 5" id="KW-0963">Cytoplasm</keyword>
<dbReference type="InterPro" id="IPR029062">
    <property type="entry name" value="Class_I_gatase-like"/>
</dbReference>
<keyword evidence="5" id="KW-0486">Methionine biosynthesis</keyword>
<proteinExistence type="inferred from homology"/>
<dbReference type="CDD" id="cd03131">
    <property type="entry name" value="GATase1_HTS"/>
    <property type="match status" value="1"/>
</dbReference>
<feature type="site" description="Important for acyl-CoA specificity" evidence="5">
    <location>
        <position position="111"/>
    </location>
</feature>
<name>A0ABU9GP76_9GAMM</name>
<comment type="function">
    <text evidence="5">Transfers a succinyl group from succinyl-CoA to L-homoserine, forming succinyl-L-homoserine.</text>
</comment>
<feature type="active site" evidence="5">
    <location>
        <position position="237"/>
    </location>
</feature>
<dbReference type="HAMAP" id="MF_00295">
    <property type="entry name" value="MetA_acyltransf"/>
    <property type="match status" value="1"/>
</dbReference>
<evidence type="ECO:0000256" key="1">
    <source>
        <dbReference type="ARBA" id="ARBA00022490"/>
    </source>
</evidence>
<protein>
    <recommendedName>
        <fullName evidence="5">Homoserine O-succinyltransferase</fullName>
        <shortName evidence="5">HST</shortName>
        <ecNumber evidence="5">2.3.1.46</ecNumber>
    </recommendedName>
    <alternativeName>
        <fullName evidence="5">Homoserine transsuccinylase</fullName>
        <shortName evidence="5">HTS</shortName>
    </alternativeName>
</protein>
<dbReference type="EMBL" id="JBAKAZ010000015">
    <property type="protein sequence ID" value="MEL0629124.1"/>
    <property type="molecule type" value="Genomic_DNA"/>
</dbReference>
<comment type="similarity">
    <text evidence="5">Belongs to the MetA family.</text>
</comment>
<accession>A0ABU9GP76</accession>
<feature type="active site" description="Acyl-thioester intermediate" evidence="5">
    <location>
        <position position="142"/>
    </location>
</feature>
<dbReference type="Pfam" id="PF04204">
    <property type="entry name" value="HTS"/>
    <property type="match status" value="1"/>
</dbReference>
<dbReference type="InterPro" id="IPR005697">
    <property type="entry name" value="HST_MetA"/>
</dbReference>
<feature type="site" description="Important for substrate specificity" evidence="5">
    <location>
        <position position="192"/>
    </location>
</feature>
<dbReference type="GO" id="GO:0008899">
    <property type="term" value="F:homoserine O-succinyltransferase activity"/>
    <property type="evidence" value="ECO:0007669"/>
    <property type="project" value="UniProtKB-EC"/>
</dbReference>
<evidence type="ECO:0000256" key="4">
    <source>
        <dbReference type="ARBA" id="ARBA00023315"/>
    </source>
</evidence>
<keyword evidence="2 5" id="KW-0028">Amino-acid biosynthesis</keyword>
<reference evidence="6 7" key="1">
    <citation type="submission" date="2024-02" db="EMBL/GenBank/DDBJ databases">
        <title>Bacteria isolated from the canopy kelp, Nereocystis luetkeana.</title>
        <authorList>
            <person name="Pfister C.A."/>
            <person name="Younker I.T."/>
            <person name="Light S.H."/>
        </authorList>
    </citation>
    <scope>NUCLEOTIDE SEQUENCE [LARGE SCALE GENOMIC DNA]</scope>
    <source>
        <strain evidence="6 7">TI.1.05</strain>
    </source>
</reference>
<dbReference type="NCBIfam" id="TIGR01001">
    <property type="entry name" value="metA"/>
    <property type="match status" value="1"/>
</dbReference>
<feature type="binding site" evidence="5">
    <location>
        <position position="192"/>
    </location>
    <ligand>
        <name>substrate</name>
    </ligand>
</feature>